<dbReference type="OrthoDB" id="9770415at2"/>
<dbReference type="FunFam" id="3.40.50.300:FF:000221">
    <property type="entry name" value="Multidrug ABC transporter ATP-binding protein"/>
    <property type="match status" value="1"/>
</dbReference>
<reference evidence="13 14" key="1">
    <citation type="submission" date="2018-07" db="EMBL/GenBank/DDBJ databases">
        <authorList>
            <person name="Feyereisen M."/>
        </authorList>
    </citation>
    <scope>NUCLEOTIDE SEQUENCE [LARGE SCALE GENOMIC DNA]</scope>
    <source>
        <strain evidence="13 14">UCCLBBS449</strain>
    </source>
</reference>
<dbReference type="SUPFAM" id="SSF52540">
    <property type="entry name" value="P-loop containing nucleoside triphosphate hydrolases"/>
    <property type="match status" value="1"/>
</dbReference>
<evidence type="ECO:0000256" key="5">
    <source>
        <dbReference type="ARBA" id="ARBA00022741"/>
    </source>
</evidence>
<sequence>MSIFRKLAWYFRLEWRRYLIGIIGLLLTAIVAIIPPRIIGNMVDGIHGQTMTGRLLALDLMWVTVAAVVQYGTRYIWRNAIWGGAAHLEQLLRNQLFSHFMQMDRVFYQKYRTGDLMAHATNDLEAIQRVAGGGILQFADAIITGGTTLIAMMALVNWRLTLLAILPFPLLALVSWYLGQKIHRAFGESQAAFSRLNNKAQESISGIKVIKALGQDDADVADFDQQVAHTIDINRRVNRLDSLFDPAITLIISISYVATIVLGGLFVTHQVITIGNLVSFISYLAMMVWPMFAVGMLFNTMERGNASYDRVMELLDQKTHIIDQTNGLQQRPKGTLAYHVAQFDYPDDAGASLQQVDFTLPAGHTLGIVGRVGAGKSTIMKLILREFDNYQGQIMFGGHDIKDYALDSYLPAIGYVPQESFLFSTNIFENIRFARPTATKAEVEAAAAKSDLAGQIAKLPAGYATEVGEEGISLSGGQRQRLAIARALLINPELLILDDALSAVDAETEAEILANLKQERANKTTIISAHRLSSVMNADEILVLGHGQVIERGTHDELMGTHGWYQQMFERQQLETQVQGGVTDGR</sequence>
<feature type="transmembrane region" description="Helical" evidence="9">
    <location>
        <begin position="243"/>
        <end position="268"/>
    </location>
</feature>
<feature type="domain" description="ABC transporter" evidence="10">
    <location>
        <begin position="338"/>
        <end position="571"/>
    </location>
</feature>
<evidence type="ECO:0000259" key="11">
    <source>
        <dbReference type="PROSITE" id="PS50929"/>
    </source>
</evidence>
<dbReference type="InterPro" id="IPR017871">
    <property type="entry name" value="ABC_transporter-like_CS"/>
</dbReference>
<evidence type="ECO:0000313" key="15">
    <source>
        <dbReference type="Proteomes" id="UP000676478"/>
    </source>
</evidence>
<dbReference type="SMART" id="SM00382">
    <property type="entry name" value="AAA"/>
    <property type="match status" value="1"/>
</dbReference>
<feature type="transmembrane region" description="Helical" evidence="9">
    <location>
        <begin position="162"/>
        <end position="179"/>
    </location>
</feature>
<evidence type="ECO:0000256" key="1">
    <source>
        <dbReference type="ARBA" id="ARBA00004651"/>
    </source>
</evidence>
<dbReference type="EMBL" id="CP031198">
    <property type="protein sequence ID" value="QCZ53095.1"/>
    <property type="molecule type" value="Genomic_DNA"/>
</dbReference>
<dbReference type="FunFam" id="1.20.1560.10:FF:000011">
    <property type="entry name" value="Multidrug ABC transporter ATP-binding protein"/>
    <property type="match status" value="1"/>
</dbReference>
<feature type="domain" description="ABC transmembrane type-1" evidence="11">
    <location>
        <begin position="19"/>
        <end position="303"/>
    </location>
</feature>
<dbReference type="GO" id="GO:0015421">
    <property type="term" value="F:ABC-type oligopeptide transporter activity"/>
    <property type="evidence" value="ECO:0007669"/>
    <property type="project" value="TreeGrafter"/>
</dbReference>
<dbReference type="SUPFAM" id="SSF90123">
    <property type="entry name" value="ABC transporter transmembrane region"/>
    <property type="match status" value="1"/>
</dbReference>
<dbReference type="GO" id="GO:0005524">
    <property type="term" value="F:ATP binding"/>
    <property type="evidence" value="ECO:0007669"/>
    <property type="project" value="UniProtKB-KW"/>
</dbReference>
<dbReference type="PROSITE" id="PS00211">
    <property type="entry name" value="ABC_TRANSPORTER_1"/>
    <property type="match status" value="1"/>
</dbReference>
<evidence type="ECO:0000313" key="12">
    <source>
        <dbReference type="EMBL" id="MBS1011317.1"/>
    </source>
</evidence>
<evidence type="ECO:0000256" key="9">
    <source>
        <dbReference type="SAM" id="Phobius"/>
    </source>
</evidence>
<evidence type="ECO:0000259" key="10">
    <source>
        <dbReference type="PROSITE" id="PS50893"/>
    </source>
</evidence>
<dbReference type="Pfam" id="PF00005">
    <property type="entry name" value="ABC_tran"/>
    <property type="match status" value="1"/>
</dbReference>
<dbReference type="Pfam" id="PF00664">
    <property type="entry name" value="ABC_membrane"/>
    <property type="match status" value="1"/>
</dbReference>
<evidence type="ECO:0000313" key="14">
    <source>
        <dbReference type="Proteomes" id="UP000307074"/>
    </source>
</evidence>
<evidence type="ECO:0000256" key="2">
    <source>
        <dbReference type="ARBA" id="ARBA00022448"/>
    </source>
</evidence>
<organism evidence="12 15">
    <name type="scientific">Levilactobacillus brevis</name>
    <name type="common">Lactobacillus brevis</name>
    <dbReference type="NCBI Taxonomy" id="1580"/>
    <lineage>
        <taxon>Bacteria</taxon>
        <taxon>Bacillati</taxon>
        <taxon>Bacillota</taxon>
        <taxon>Bacilli</taxon>
        <taxon>Lactobacillales</taxon>
        <taxon>Lactobacillaceae</taxon>
        <taxon>Levilactobacillus</taxon>
    </lineage>
</organism>
<dbReference type="Proteomes" id="UP000307074">
    <property type="component" value="Chromosome"/>
</dbReference>
<feature type="transmembrane region" description="Helical" evidence="9">
    <location>
        <begin position="51"/>
        <end position="69"/>
    </location>
</feature>
<dbReference type="Gene3D" id="1.20.1560.10">
    <property type="entry name" value="ABC transporter type 1, transmembrane domain"/>
    <property type="match status" value="1"/>
</dbReference>
<keyword evidence="8 9" id="KW-0472">Membrane</keyword>
<dbReference type="PANTHER" id="PTHR43394:SF1">
    <property type="entry name" value="ATP-BINDING CASSETTE SUB-FAMILY B MEMBER 10, MITOCHONDRIAL"/>
    <property type="match status" value="1"/>
</dbReference>
<dbReference type="PROSITE" id="PS50929">
    <property type="entry name" value="ABC_TM1F"/>
    <property type="match status" value="1"/>
</dbReference>
<keyword evidence="2" id="KW-0813">Transport</keyword>
<protein>
    <submittedName>
        <fullName evidence="12">ATP-binding cassette domain-containing protein</fullName>
    </submittedName>
    <submittedName>
        <fullName evidence="13">Multidrug ABC transporter ATP-binding protein</fullName>
    </submittedName>
</protein>
<dbReference type="InterPro" id="IPR011527">
    <property type="entry name" value="ABC1_TM_dom"/>
</dbReference>
<evidence type="ECO:0000313" key="13">
    <source>
        <dbReference type="EMBL" id="QCZ53095.1"/>
    </source>
</evidence>
<gene>
    <name evidence="12" type="ORF">JK167_10780</name>
    <name evidence="13" type="ORF">UCCLBBS449_1139</name>
</gene>
<dbReference type="Gene3D" id="3.40.50.300">
    <property type="entry name" value="P-loop containing nucleotide triphosphate hydrolases"/>
    <property type="match status" value="1"/>
</dbReference>
<keyword evidence="7 9" id="KW-1133">Transmembrane helix</keyword>
<dbReference type="InterPro" id="IPR027417">
    <property type="entry name" value="P-loop_NTPase"/>
</dbReference>
<dbReference type="PANTHER" id="PTHR43394">
    <property type="entry name" value="ATP-DEPENDENT PERMEASE MDL1, MITOCHONDRIAL"/>
    <property type="match status" value="1"/>
</dbReference>
<evidence type="ECO:0000256" key="3">
    <source>
        <dbReference type="ARBA" id="ARBA00022475"/>
    </source>
</evidence>
<evidence type="ECO:0000256" key="4">
    <source>
        <dbReference type="ARBA" id="ARBA00022692"/>
    </source>
</evidence>
<dbReference type="CDD" id="cd18541">
    <property type="entry name" value="ABC_6TM_TmrB_like"/>
    <property type="match status" value="1"/>
</dbReference>
<keyword evidence="4 9" id="KW-0812">Transmembrane</keyword>
<dbReference type="InterPro" id="IPR003593">
    <property type="entry name" value="AAA+_ATPase"/>
</dbReference>
<comment type="subcellular location">
    <subcellularLocation>
        <location evidence="1">Cell membrane</location>
        <topology evidence="1">Multi-pass membrane protein</topology>
    </subcellularLocation>
</comment>
<reference evidence="12" key="2">
    <citation type="submission" date="2020-12" db="EMBL/GenBank/DDBJ databases">
        <authorList>
            <person name="Mcmullen J.G."/>
        </authorList>
    </citation>
    <scope>NUCLEOTIDE SEQUENCE</scope>
    <source>
        <strain evidence="12">Dm-2019-70</strain>
    </source>
</reference>
<dbReference type="InterPro" id="IPR039421">
    <property type="entry name" value="Type_1_exporter"/>
</dbReference>
<evidence type="ECO:0000256" key="8">
    <source>
        <dbReference type="ARBA" id="ARBA00023136"/>
    </source>
</evidence>
<keyword evidence="6 12" id="KW-0067">ATP-binding</keyword>
<dbReference type="PROSITE" id="PS50893">
    <property type="entry name" value="ABC_TRANSPORTER_2"/>
    <property type="match status" value="1"/>
</dbReference>
<keyword evidence="5" id="KW-0547">Nucleotide-binding</keyword>
<keyword evidence="3" id="KW-1003">Cell membrane</keyword>
<feature type="transmembrane region" description="Helical" evidence="9">
    <location>
        <begin position="20"/>
        <end position="39"/>
    </location>
</feature>
<proteinExistence type="predicted"/>
<dbReference type="InterPro" id="IPR036640">
    <property type="entry name" value="ABC1_TM_sf"/>
</dbReference>
<accession>A0A0C1QA19</accession>
<dbReference type="GO" id="GO:0005886">
    <property type="term" value="C:plasma membrane"/>
    <property type="evidence" value="ECO:0007669"/>
    <property type="project" value="UniProtKB-SubCell"/>
</dbReference>
<feature type="transmembrane region" description="Helical" evidence="9">
    <location>
        <begin position="280"/>
        <end position="298"/>
    </location>
</feature>
<dbReference type="EMBL" id="JAERKF010000014">
    <property type="protein sequence ID" value="MBS1011317.1"/>
    <property type="molecule type" value="Genomic_DNA"/>
</dbReference>
<evidence type="ECO:0000256" key="6">
    <source>
        <dbReference type="ARBA" id="ARBA00022840"/>
    </source>
</evidence>
<name>A0A0C1QA19_LEVBR</name>
<reference evidence="12" key="3">
    <citation type="submission" date="2022-09" db="EMBL/GenBank/DDBJ databases">
        <title>Genome-inferred correspondence between phylogeny and metabolic traits in the wild Drosophila gut microbiome.</title>
        <authorList>
            <person name="Bueno E."/>
            <person name="Blow F."/>
            <person name="Douglas A.E."/>
        </authorList>
    </citation>
    <scope>NUCLEOTIDE SEQUENCE</scope>
    <source>
        <strain evidence="12">Dm-2019-70</strain>
    </source>
</reference>
<dbReference type="RefSeq" id="WP_039104478.1">
    <property type="nucleotide sequence ID" value="NZ_CAKMAP010000002.1"/>
</dbReference>
<dbReference type="InterPro" id="IPR003439">
    <property type="entry name" value="ABC_transporter-like_ATP-bd"/>
</dbReference>
<dbReference type="AlphaFoldDB" id="A0A0C1QA19"/>
<evidence type="ECO:0000256" key="7">
    <source>
        <dbReference type="ARBA" id="ARBA00022989"/>
    </source>
</evidence>
<dbReference type="GO" id="GO:0016887">
    <property type="term" value="F:ATP hydrolysis activity"/>
    <property type="evidence" value="ECO:0007669"/>
    <property type="project" value="InterPro"/>
</dbReference>
<dbReference type="Proteomes" id="UP000676478">
    <property type="component" value="Unassembled WGS sequence"/>
</dbReference>